<proteinExistence type="predicted"/>
<feature type="transmembrane region" description="Helical" evidence="8">
    <location>
        <begin position="394"/>
        <end position="421"/>
    </location>
</feature>
<feature type="transmembrane region" description="Helical" evidence="8">
    <location>
        <begin position="334"/>
        <end position="351"/>
    </location>
</feature>
<accession>A0A2W5YZ86</accession>
<keyword evidence="3" id="KW-1003">Cell membrane</keyword>
<evidence type="ECO:0008006" key="11">
    <source>
        <dbReference type="Google" id="ProtNLM"/>
    </source>
</evidence>
<organism evidence="9 10">
    <name type="scientific">Candidatus Aeolococcus gillhamiae</name>
    <dbReference type="NCBI Taxonomy" id="3127015"/>
    <lineage>
        <taxon>Bacteria</taxon>
        <taxon>Bacillati</taxon>
        <taxon>Candidatus Dormiibacterota</taxon>
        <taxon>Candidatus Dormibacteria</taxon>
        <taxon>Candidatus Aeolococcales</taxon>
        <taxon>Candidatus Aeolococcaceae</taxon>
        <taxon>Candidatus Aeolococcus</taxon>
    </lineage>
</organism>
<feature type="compositionally biased region" description="Basic residues" evidence="7">
    <location>
        <begin position="16"/>
        <end position="30"/>
    </location>
</feature>
<dbReference type="SUPFAM" id="SSF103473">
    <property type="entry name" value="MFS general substrate transporter"/>
    <property type="match status" value="1"/>
</dbReference>
<evidence type="ECO:0000256" key="2">
    <source>
        <dbReference type="ARBA" id="ARBA00022448"/>
    </source>
</evidence>
<reference evidence="9 10" key="1">
    <citation type="journal article" date="2017" name="Nature">
        <title>Atmospheric trace gases support primary production in Antarctic desert surface soil.</title>
        <authorList>
            <person name="Ji M."/>
            <person name="Greening C."/>
            <person name="Vanwonterghem I."/>
            <person name="Carere C.R."/>
            <person name="Bay S.K."/>
            <person name="Steen J.A."/>
            <person name="Montgomery K."/>
            <person name="Lines T."/>
            <person name="Beardall J."/>
            <person name="van Dorst J."/>
            <person name="Snape I."/>
            <person name="Stott M.B."/>
            <person name="Hugenholtz P."/>
            <person name="Ferrari B.C."/>
        </authorList>
    </citation>
    <scope>NUCLEOTIDE SEQUENCE [LARGE SCALE GENOMIC DNA]</scope>
    <source>
        <strain evidence="9">RRmetagenome_bin12</strain>
    </source>
</reference>
<keyword evidence="5 8" id="KW-1133">Transmembrane helix</keyword>
<evidence type="ECO:0000256" key="6">
    <source>
        <dbReference type="ARBA" id="ARBA00023136"/>
    </source>
</evidence>
<evidence type="ECO:0000313" key="9">
    <source>
        <dbReference type="EMBL" id="PZR78140.1"/>
    </source>
</evidence>
<comment type="caution">
    <text evidence="9">The sequence shown here is derived from an EMBL/GenBank/DDBJ whole genome shotgun (WGS) entry which is preliminary data.</text>
</comment>
<feature type="transmembrane region" description="Helical" evidence="8">
    <location>
        <begin position="176"/>
        <end position="195"/>
    </location>
</feature>
<protein>
    <recommendedName>
        <fullName evidence="11">MFS transporter</fullName>
    </recommendedName>
</protein>
<dbReference type="EMBL" id="QHBU01000268">
    <property type="protein sequence ID" value="PZR78140.1"/>
    <property type="molecule type" value="Genomic_DNA"/>
</dbReference>
<dbReference type="Proteomes" id="UP000248724">
    <property type="component" value="Unassembled WGS sequence"/>
</dbReference>
<dbReference type="PANTHER" id="PTHR43266:SF2">
    <property type="entry name" value="MAJOR FACILITATOR SUPERFAMILY (MFS) PROFILE DOMAIN-CONTAINING PROTEIN"/>
    <property type="match status" value="1"/>
</dbReference>
<dbReference type="CDD" id="cd06173">
    <property type="entry name" value="MFS_MefA_like"/>
    <property type="match status" value="1"/>
</dbReference>
<evidence type="ECO:0000256" key="8">
    <source>
        <dbReference type="SAM" id="Phobius"/>
    </source>
</evidence>
<name>A0A2W5YZ86_9BACT</name>
<evidence type="ECO:0000313" key="10">
    <source>
        <dbReference type="Proteomes" id="UP000248724"/>
    </source>
</evidence>
<keyword evidence="2" id="KW-0813">Transport</keyword>
<feature type="transmembrane region" description="Helical" evidence="8">
    <location>
        <begin position="246"/>
        <end position="264"/>
    </location>
</feature>
<feature type="transmembrane region" description="Helical" evidence="8">
    <location>
        <begin position="363"/>
        <end position="382"/>
    </location>
</feature>
<dbReference type="Pfam" id="PF07690">
    <property type="entry name" value="MFS_1"/>
    <property type="match status" value="1"/>
</dbReference>
<keyword evidence="6 8" id="KW-0472">Membrane</keyword>
<dbReference type="InterPro" id="IPR011701">
    <property type="entry name" value="MFS"/>
</dbReference>
<keyword evidence="4 8" id="KW-0812">Transmembrane</keyword>
<gene>
    <name evidence="9" type="ORF">DLM65_13775</name>
</gene>
<evidence type="ECO:0000256" key="4">
    <source>
        <dbReference type="ARBA" id="ARBA00022692"/>
    </source>
</evidence>
<dbReference type="AlphaFoldDB" id="A0A2W5YZ86"/>
<evidence type="ECO:0000256" key="5">
    <source>
        <dbReference type="ARBA" id="ARBA00022989"/>
    </source>
</evidence>
<feature type="transmembrane region" description="Helical" evidence="8">
    <location>
        <begin position="216"/>
        <end position="240"/>
    </location>
</feature>
<feature type="transmembrane region" description="Helical" evidence="8">
    <location>
        <begin position="149"/>
        <end position="170"/>
    </location>
</feature>
<feature type="transmembrane region" description="Helical" evidence="8">
    <location>
        <begin position="299"/>
        <end position="322"/>
    </location>
</feature>
<dbReference type="Gene3D" id="1.20.1250.20">
    <property type="entry name" value="MFS general substrate transporter like domains"/>
    <property type="match status" value="1"/>
</dbReference>
<dbReference type="PANTHER" id="PTHR43266">
    <property type="entry name" value="MACROLIDE-EFFLUX PROTEIN"/>
    <property type="match status" value="1"/>
</dbReference>
<feature type="transmembrane region" description="Helical" evidence="8">
    <location>
        <begin position="433"/>
        <end position="455"/>
    </location>
</feature>
<dbReference type="GO" id="GO:0005886">
    <property type="term" value="C:plasma membrane"/>
    <property type="evidence" value="ECO:0007669"/>
    <property type="project" value="UniProtKB-SubCell"/>
</dbReference>
<comment type="subcellular location">
    <subcellularLocation>
        <location evidence="1">Cell membrane</location>
        <topology evidence="1">Multi-pass membrane protein</topology>
    </subcellularLocation>
</comment>
<sequence>MAARGCHRPGAAAGHARSRRMAPDRRRRPYASRTPVNEPHIAIPPGDEIAPPASRRHLHAARPAVPPLPEDRQGFRAVLRRGDFRLLWLAQAASQLADKFLMFTLLIVVYDVSRKASIQSVLMIAYTLPSVFLSAPAGVYADRHDKRTLMIATNAIRGGLILLIPIVQVLPVVGNQAWPLIVITFLFSSVGQLFAPAEAASIPSLVRRDQIMGATSLFMTTVILTLVLGVPAATLAIRLVGERAPFFIASTLFALAAISIWRIGTPLRAARTAPEHTASLRRELREGISLIAGNPAIRLGLYQLAVALIVVFTVFALGPVFMVKELHRSDQDTYLVLIPATLGLVTMAAVLAQRAGNGFSKAVTLVIALAVAGASLAAVGVTPPLFRSLGADGAIVPMVLVLSAVFGGALGALLIPAFTILQERTNEETRGRIFGGIFAVINAAVALPLLVAGIIADAVGVASVVAGLGVIILAGAFVVRLAFWRRLAILDTELSAAD</sequence>
<dbReference type="InterPro" id="IPR036259">
    <property type="entry name" value="MFS_trans_sf"/>
</dbReference>
<feature type="transmembrane region" description="Helical" evidence="8">
    <location>
        <begin position="461"/>
        <end position="483"/>
    </location>
</feature>
<evidence type="ECO:0000256" key="7">
    <source>
        <dbReference type="SAM" id="MobiDB-lite"/>
    </source>
</evidence>
<evidence type="ECO:0000256" key="1">
    <source>
        <dbReference type="ARBA" id="ARBA00004651"/>
    </source>
</evidence>
<dbReference type="GO" id="GO:0022857">
    <property type="term" value="F:transmembrane transporter activity"/>
    <property type="evidence" value="ECO:0007669"/>
    <property type="project" value="InterPro"/>
</dbReference>
<feature type="region of interest" description="Disordered" evidence="7">
    <location>
        <begin position="1"/>
        <end position="49"/>
    </location>
</feature>
<feature type="transmembrane region" description="Helical" evidence="8">
    <location>
        <begin position="116"/>
        <end position="137"/>
    </location>
</feature>
<evidence type="ECO:0000256" key="3">
    <source>
        <dbReference type="ARBA" id="ARBA00022475"/>
    </source>
</evidence>
<feature type="transmembrane region" description="Helical" evidence="8">
    <location>
        <begin position="86"/>
        <end position="110"/>
    </location>
</feature>